<keyword evidence="1" id="KW-0732">Signal</keyword>
<evidence type="ECO:0000313" key="3">
    <source>
        <dbReference type="Proteomes" id="UP000549590"/>
    </source>
</evidence>
<accession>A0AAP7CJN8</accession>
<dbReference type="RefSeq" id="WP_169044170.1">
    <property type="nucleotide sequence ID" value="NZ_JABBYB010000004.1"/>
</dbReference>
<comment type="caution">
    <text evidence="2">The sequence shown here is derived from an EMBL/GenBank/DDBJ whole genome shotgun (WGS) entry which is preliminary data.</text>
</comment>
<gene>
    <name evidence="2" type="ORF">HHE94_07770</name>
</gene>
<evidence type="ECO:0000313" key="2">
    <source>
        <dbReference type="EMBL" id="NMP02617.1"/>
    </source>
</evidence>
<dbReference type="AlphaFoldDB" id="A0AAP7CJN8"/>
<dbReference type="Gene3D" id="3.40.630.20">
    <property type="entry name" value="Peptidase C15, pyroglutamyl peptidase I-like"/>
    <property type="match status" value="1"/>
</dbReference>
<evidence type="ECO:0000256" key="1">
    <source>
        <dbReference type="SAM" id="SignalP"/>
    </source>
</evidence>
<organism evidence="2 3">
    <name type="scientific">Pseudoalteromonas arctica</name>
    <dbReference type="NCBI Taxonomy" id="394751"/>
    <lineage>
        <taxon>Bacteria</taxon>
        <taxon>Pseudomonadati</taxon>
        <taxon>Pseudomonadota</taxon>
        <taxon>Gammaproteobacteria</taxon>
        <taxon>Alteromonadales</taxon>
        <taxon>Pseudoalteromonadaceae</taxon>
        <taxon>Pseudoalteromonas</taxon>
    </lineage>
</organism>
<dbReference type="EMBL" id="JABBYB010000004">
    <property type="protein sequence ID" value="NMP02617.1"/>
    <property type="molecule type" value="Genomic_DNA"/>
</dbReference>
<name>A0AAP7CJN8_9GAMM</name>
<dbReference type="Proteomes" id="UP000549590">
    <property type="component" value="Unassembled WGS sequence"/>
</dbReference>
<reference evidence="2 3" key="1">
    <citation type="submission" date="2020-04" db="EMBL/GenBank/DDBJ databases">
        <title>Genome sequencing and assembly of Pseudoalteromonas arctica.</title>
        <authorList>
            <person name="Cook G.M."/>
        </authorList>
    </citation>
    <scope>NUCLEOTIDE SEQUENCE [LARGE SCALE GENOMIC DNA]</scope>
    <source>
        <strain evidence="2 3">NEC-BIFX-2020_001</strain>
    </source>
</reference>
<protein>
    <recommendedName>
        <fullName evidence="4">Pyroglutamyl-peptidase I</fullName>
    </recommendedName>
</protein>
<sequence length="382" mass="42268">MIKVLLATSLIASSFAALSNPLTVEEQRINKAQSAMPSVLNAFTPQVSSFEQQFKELNNFKSAKILVQSFSFELWENAKQRIVKTSNYDDRELYWARLLSSKVIRTTSPKFSITQAQLNTLLTMLEDGSRGRTDLAFSSGSTKKILLTGFDPFLLDKNINQSNPSGVAALLLDGQVINYNGISAEINTVMVPVRYEDFDQGIIESLLAPYYALNNVDMVVTVSMGRTEFDLERFPGKRRSVTAPDNANIVYGGTQTNPVIPKLNGRPLPGNEFVKFSLPVNSMQQAKGPYKVIDNHEVTTLEKTYKAGSYGELKNSIAVNGGGGGYLSNEISYRSIRLRDALNSSIPTGHIHTPRIQQFEPETEAKIVKQIKAMLEQSLVAL</sequence>
<feature type="chain" id="PRO_5042955513" description="Pyroglutamyl-peptidase I" evidence="1">
    <location>
        <begin position="20"/>
        <end position="382"/>
    </location>
</feature>
<dbReference type="SUPFAM" id="SSF53182">
    <property type="entry name" value="Pyrrolidone carboxyl peptidase (pyroglutamate aminopeptidase)"/>
    <property type="match status" value="1"/>
</dbReference>
<feature type="signal peptide" evidence="1">
    <location>
        <begin position="1"/>
        <end position="19"/>
    </location>
</feature>
<evidence type="ECO:0008006" key="4">
    <source>
        <dbReference type="Google" id="ProtNLM"/>
    </source>
</evidence>
<proteinExistence type="predicted"/>
<dbReference type="InterPro" id="IPR036440">
    <property type="entry name" value="Peptidase_C15-like_sf"/>
</dbReference>